<dbReference type="EMBL" id="HACG01013739">
    <property type="protein sequence ID" value="CEK60604.1"/>
    <property type="molecule type" value="Transcribed_RNA"/>
</dbReference>
<name>A0A0B6YW95_9EUPU</name>
<gene>
    <name evidence="1" type="primary">ORF39878</name>
</gene>
<feature type="non-terminal residue" evidence="1">
    <location>
        <position position="1"/>
    </location>
</feature>
<accession>A0A0B6YW95</accession>
<evidence type="ECO:0000313" key="1">
    <source>
        <dbReference type="EMBL" id="CEK60604.1"/>
    </source>
</evidence>
<protein>
    <submittedName>
        <fullName evidence="1">Uncharacterized protein</fullName>
    </submittedName>
</protein>
<feature type="non-terminal residue" evidence="1">
    <location>
        <position position="69"/>
    </location>
</feature>
<reference evidence="1" key="1">
    <citation type="submission" date="2014-12" db="EMBL/GenBank/DDBJ databases">
        <title>Insight into the proteome of Arion vulgaris.</title>
        <authorList>
            <person name="Aradska J."/>
            <person name="Bulat T."/>
            <person name="Smidak R."/>
            <person name="Sarate P."/>
            <person name="Gangsoo J."/>
            <person name="Sialana F."/>
            <person name="Bilban M."/>
            <person name="Lubec G."/>
        </authorList>
    </citation>
    <scope>NUCLEOTIDE SEQUENCE</scope>
    <source>
        <tissue evidence="1">Skin</tissue>
    </source>
</reference>
<organism evidence="1">
    <name type="scientific">Arion vulgaris</name>
    <dbReference type="NCBI Taxonomy" id="1028688"/>
    <lineage>
        <taxon>Eukaryota</taxon>
        <taxon>Metazoa</taxon>
        <taxon>Spiralia</taxon>
        <taxon>Lophotrochozoa</taxon>
        <taxon>Mollusca</taxon>
        <taxon>Gastropoda</taxon>
        <taxon>Heterobranchia</taxon>
        <taxon>Euthyneura</taxon>
        <taxon>Panpulmonata</taxon>
        <taxon>Eupulmonata</taxon>
        <taxon>Stylommatophora</taxon>
        <taxon>Helicina</taxon>
        <taxon>Arionoidea</taxon>
        <taxon>Arionidae</taxon>
        <taxon>Arion</taxon>
    </lineage>
</organism>
<proteinExistence type="predicted"/>
<sequence>EAVNVPFTLVDGYIDTLHLQIPWSEISTESIVVIVDGLWLTIRLTETEIDEGIDVRSVFESMTASMVEE</sequence>
<dbReference type="AlphaFoldDB" id="A0A0B6YW95"/>